<protein>
    <submittedName>
        <fullName evidence="3">Lef-5</fullName>
    </submittedName>
</protein>
<dbReference type="RefSeq" id="YP_010800796.1">
    <property type="nucleotide sequence ID" value="NC_076905.1"/>
</dbReference>
<dbReference type="InterPro" id="IPR006923">
    <property type="entry name" value="Baculo_LEF5_N"/>
</dbReference>
<dbReference type="InterPro" id="IPR021758">
    <property type="entry name" value="Baculo_LEF5_C"/>
</dbReference>
<dbReference type="KEGG" id="vg:80539442"/>
<reference evidence="3" key="1">
    <citation type="journal article" date="2020" name="Viruses">
        <title>Genome Analysis of a Novel Clade b Betabaculovirus Isolated from the Legume Pest Matsumuraeses phaseoli (Lepidoptera: Tortricidae).</title>
        <authorList>
            <person name="Shu R."/>
            <person name="Meng Q."/>
            <person name="Miao L."/>
            <person name="Liang H."/>
            <person name="Chen J."/>
            <person name="Xu Y."/>
            <person name="Cheng L."/>
            <person name="Jin W."/>
            <person name="Qin Q."/>
            <person name="Zhang H."/>
        </authorList>
    </citation>
    <scope>NUCLEOTIDE SEQUENCE</scope>
    <source>
        <strain evidence="3">IOZ01</strain>
    </source>
</reference>
<dbReference type="EMBL" id="MT844067">
    <property type="protein sequence ID" value="QOD40041.1"/>
    <property type="molecule type" value="Genomic_DNA"/>
</dbReference>
<dbReference type="GO" id="GO:0006355">
    <property type="term" value="P:regulation of DNA-templated transcription"/>
    <property type="evidence" value="ECO:0007669"/>
    <property type="project" value="InterPro"/>
</dbReference>
<evidence type="ECO:0000259" key="2">
    <source>
        <dbReference type="Pfam" id="PF11792"/>
    </source>
</evidence>
<evidence type="ECO:0000313" key="3">
    <source>
        <dbReference type="EMBL" id="QOD40041.1"/>
    </source>
</evidence>
<dbReference type="Pfam" id="PF11792">
    <property type="entry name" value="Baculo_LEF5_C"/>
    <property type="match status" value="1"/>
</dbReference>
<proteinExistence type="predicted"/>
<keyword evidence="4" id="KW-1185">Reference proteome</keyword>
<feature type="domain" description="Baculoviridae late expression factor 5 N-terminal" evidence="1">
    <location>
        <begin position="18"/>
        <end position="168"/>
    </location>
</feature>
<evidence type="ECO:0000259" key="1">
    <source>
        <dbReference type="Pfam" id="PF04838"/>
    </source>
</evidence>
<evidence type="ECO:0000313" key="4">
    <source>
        <dbReference type="Proteomes" id="UP000829694"/>
    </source>
</evidence>
<accession>A0AAE7MLF5</accession>
<dbReference type="Pfam" id="PF04838">
    <property type="entry name" value="Baculo_LEF5"/>
    <property type="match status" value="1"/>
</dbReference>
<name>A0AAE7MLF5_9BBAC</name>
<dbReference type="Proteomes" id="UP000829694">
    <property type="component" value="Segment"/>
</dbReference>
<organism evidence="3 4">
    <name type="scientific">Matsumuraeses phaseoli granulovirus</name>
    <dbReference type="NCBI Taxonomy" id="2760664"/>
    <lineage>
        <taxon>Viruses</taxon>
        <taxon>Viruses incertae sedis</taxon>
        <taxon>Naldaviricetes</taxon>
        <taxon>Lefavirales</taxon>
        <taxon>Baculoviridae</taxon>
        <taxon>Betabaculovirus</taxon>
        <taxon>Betabaculovirus maphaseoli</taxon>
    </lineage>
</organism>
<sequence>MSFDQRPSVVQNVPSVLHLFKVFSNFRQNNDYEGLVNYLITNYPQNVKNRTFNFNNTGHIFHMLYAYVPSPSNKERKQIRLDCIEKLLKNTTNDFKLYEDLIDLMNATDSTYRCPCELITARLNDNIAYNESLKTKNFDIKPCKLKKEPIDTILFKYSINWKHSLNKRNVGANVNGKKINNVRRQEIDTFVDIAIDMKNVKLPSTLSPINGYTVQQCHHEYVVEERQLRAGDEAVSFVKFCKLCGCN</sequence>
<gene>
    <name evidence="3" type="primary">lef-5</name>
    <name evidence="3" type="ORF">H4Q86_078</name>
</gene>
<dbReference type="GeneID" id="80539442"/>
<feature type="domain" description="Baculoviridae late expression factor 5 C-terminal" evidence="2">
    <location>
        <begin position="207"/>
        <end position="246"/>
    </location>
</feature>